<comment type="similarity">
    <text evidence="2 7">Belongs to the membrane-bound acyltransferase family.</text>
</comment>
<evidence type="ECO:0000256" key="7">
    <source>
        <dbReference type="PIRNR" id="PIRNR016636"/>
    </source>
</evidence>
<keyword evidence="4 8" id="KW-0812">Transmembrane</keyword>
<dbReference type="InterPro" id="IPR024194">
    <property type="entry name" value="Ac/AlaTfrase_AlgI/DltB"/>
</dbReference>
<comment type="caution">
    <text evidence="9">The sequence shown here is derived from an EMBL/GenBank/DDBJ whole genome shotgun (WGS) entry which is preliminary data.</text>
</comment>
<name>A0A9D1THV8_9FIRM</name>
<feature type="transmembrane region" description="Helical" evidence="8">
    <location>
        <begin position="7"/>
        <end position="25"/>
    </location>
</feature>
<dbReference type="Proteomes" id="UP000886808">
    <property type="component" value="Unassembled WGS sequence"/>
</dbReference>
<dbReference type="PIRSF" id="PIRSF500217">
    <property type="entry name" value="AlgI"/>
    <property type="match status" value="1"/>
</dbReference>
<evidence type="ECO:0000256" key="8">
    <source>
        <dbReference type="SAM" id="Phobius"/>
    </source>
</evidence>
<evidence type="ECO:0000256" key="6">
    <source>
        <dbReference type="ARBA" id="ARBA00023136"/>
    </source>
</evidence>
<evidence type="ECO:0000313" key="10">
    <source>
        <dbReference type="Proteomes" id="UP000886808"/>
    </source>
</evidence>
<dbReference type="PANTHER" id="PTHR13285">
    <property type="entry name" value="ACYLTRANSFERASE"/>
    <property type="match status" value="1"/>
</dbReference>
<dbReference type="GO" id="GO:0042121">
    <property type="term" value="P:alginic acid biosynthetic process"/>
    <property type="evidence" value="ECO:0007669"/>
    <property type="project" value="InterPro"/>
</dbReference>
<protein>
    <submittedName>
        <fullName evidence="9">MBOAT family protein</fullName>
    </submittedName>
</protein>
<keyword evidence="7" id="KW-0012">Acyltransferase</keyword>
<sequence length="462" mass="53187">MSFASLTFLYFFLPITLFGYCILPHKARNIFLLLANIIFYGWGEPSFLIVILLTTVINFYAGKVMLSKPKYKKHAAVIAILIDLVLLFVFKYTTFFLDILRPLVFWTELPYVEIGLPLGISFYTFQVLSYIIDVYRGDVRVQQKFTRFATYMTLFPQLIAGPIVRYRDLADQLEDRKQSVNKFGEGVIQLLVGLSKKVLLANNMGALWEALKLSPSTNGILAAWVGALAFTLQIYFDFSGYSDMACGLGKMFGFELPINFNYPYISKSITEFWRRWHISLSTWFRDYVYISLGGSRQGKFKTMRNLFVVWFLTGLWHGASWNFVIWGLYYFVLLVIEKVWLLKQLEKMPKFINHIYTMLFVIIGWVIFAFDDFKQLGVYFKALFISENGIISHHAMVLCISYLPLIIISIFACLPLGKQLFSKITTTKTGSVVTAVLCIGAVMLCTASLVAQSYNPFLYFRF</sequence>
<feature type="transmembrane region" description="Helical" evidence="8">
    <location>
        <begin position="351"/>
        <end position="370"/>
    </location>
</feature>
<dbReference type="InterPro" id="IPR051085">
    <property type="entry name" value="MB_O-acyltransferase"/>
</dbReference>
<evidence type="ECO:0000256" key="4">
    <source>
        <dbReference type="ARBA" id="ARBA00022692"/>
    </source>
</evidence>
<evidence type="ECO:0000256" key="5">
    <source>
        <dbReference type="ARBA" id="ARBA00022989"/>
    </source>
</evidence>
<keyword evidence="5 8" id="KW-1133">Transmembrane helix</keyword>
<reference evidence="9" key="2">
    <citation type="submission" date="2021-04" db="EMBL/GenBank/DDBJ databases">
        <authorList>
            <person name="Gilroy R."/>
        </authorList>
    </citation>
    <scope>NUCLEOTIDE SEQUENCE</scope>
    <source>
        <strain evidence="9">CHK193-4272</strain>
    </source>
</reference>
<evidence type="ECO:0000256" key="3">
    <source>
        <dbReference type="ARBA" id="ARBA00022475"/>
    </source>
</evidence>
<dbReference type="PIRSF" id="PIRSF016636">
    <property type="entry name" value="AlgI_DltB"/>
    <property type="match status" value="1"/>
</dbReference>
<feature type="transmembrane region" description="Helical" evidence="8">
    <location>
        <begin position="37"/>
        <end position="62"/>
    </location>
</feature>
<accession>A0A9D1THV8</accession>
<keyword evidence="7" id="KW-0808">Transferase</keyword>
<evidence type="ECO:0000313" key="9">
    <source>
        <dbReference type="EMBL" id="HIV62399.1"/>
    </source>
</evidence>
<dbReference type="InterPro" id="IPR028362">
    <property type="entry name" value="AlgI"/>
</dbReference>
<dbReference type="GO" id="GO:0016746">
    <property type="term" value="F:acyltransferase activity"/>
    <property type="evidence" value="ECO:0007669"/>
    <property type="project" value="UniProtKB-KW"/>
</dbReference>
<keyword evidence="3 7" id="KW-1003">Cell membrane</keyword>
<comment type="subcellular location">
    <subcellularLocation>
        <location evidence="1">Cell membrane</location>
        <topology evidence="1">Multi-pass membrane protein</topology>
    </subcellularLocation>
</comment>
<reference evidence="9" key="1">
    <citation type="journal article" date="2021" name="PeerJ">
        <title>Extensive microbial diversity within the chicken gut microbiome revealed by metagenomics and culture.</title>
        <authorList>
            <person name="Gilroy R."/>
            <person name="Ravi A."/>
            <person name="Getino M."/>
            <person name="Pursley I."/>
            <person name="Horton D.L."/>
            <person name="Alikhan N.F."/>
            <person name="Baker D."/>
            <person name="Gharbi K."/>
            <person name="Hall N."/>
            <person name="Watson M."/>
            <person name="Adriaenssens E.M."/>
            <person name="Foster-Nyarko E."/>
            <person name="Jarju S."/>
            <person name="Secka A."/>
            <person name="Antonio M."/>
            <person name="Oren A."/>
            <person name="Chaudhuri R.R."/>
            <person name="La Ragione R."/>
            <person name="Hildebrand F."/>
            <person name="Pallen M.J."/>
        </authorList>
    </citation>
    <scope>NUCLEOTIDE SEQUENCE</scope>
    <source>
        <strain evidence="9">CHK193-4272</strain>
    </source>
</reference>
<evidence type="ECO:0000256" key="1">
    <source>
        <dbReference type="ARBA" id="ARBA00004651"/>
    </source>
</evidence>
<feature type="transmembrane region" description="Helical" evidence="8">
    <location>
        <begin position="74"/>
        <end position="94"/>
    </location>
</feature>
<feature type="transmembrane region" description="Helical" evidence="8">
    <location>
        <begin position="114"/>
        <end position="135"/>
    </location>
</feature>
<gene>
    <name evidence="9" type="ORF">H9746_06130</name>
</gene>
<proteinExistence type="inferred from homology"/>
<evidence type="ECO:0000256" key="2">
    <source>
        <dbReference type="ARBA" id="ARBA00010323"/>
    </source>
</evidence>
<dbReference type="GO" id="GO:0005886">
    <property type="term" value="C:plasma membrane"/>
    <property type="evidence" value="ECO:0007669"/>
    <property type="project" value="UniProtKB-SubCell"/>
</dbReference>
<dbReference type="Pfam" id="PF03062">
    <property type="entry name" value="MBOAT"/>
    <property type="match status" value="1"/>
</dbReference>
<keyword evidence="6 7" id="KW-0472">Membrane</keyword>
<dbReference type="EMBL" id="DXIE01000035">
    <property type="protein sequence ID" value="HIV62399.1"/>
    <property type="molecule type" value="Genomic_DNA"/>
</dbReference>
<dbReference type="AlphaFoldDB" id="A0A9D1THV8"/>
<dbReference type="PANTHER" id="PTHR13285:SF18">
    <property type="entry name" value="PROTEIN-CYSTEINE N-PALMITOYLTRANSFERASE RASP"/>
    <property type="match status" value="1"/>
</dbReference>
<dbReference type="InterPro" id="IPR004299">
    <property type="entry name" value="MBOAT_fam"/>
</dbReference>
<feature type="transmembrane region" description="Helical" evidence="8">
    <location>
        <begin position="391"/>
        <end position="412"/>
    </location>
</feature>
<organism evidence="9 10">
    <name type="scientific">Candidatus Butyricicoccus avistercoris</name>
    <dbReference type="NCBI Taxonomy" id="2838518"/>
    <lineage>
        <taxon>Bacteria</taxon>
        <taxon>Bacillati</taxon>
        <taxon>Bacillota</taxon>
        <taxon>Clostridia</taxon>
        <taxon>Eubacteriales</taxon>
        <taxon>Butyricicoccaceae</taxon>
        <taxon>Butyricicoccus</taxon>
    </lineage>
</organism>
<feature type="transmembrane region" description="Helical" evidence="8">
    <location>
        <begin position="306"/>
        <end position="331"/>
    </location>
</feature>
<feature type="transmembrane region" description="Helical" evidence="8">
    <location>
        <begin position="432"/>
        <end position="451"/>
    </location>
</feature>